<dbReference type="Pfam" id="PF14395">
    <property type="entry name" value="COOH-NH2_lig"/>
    <property type="match status" value="1"/>
</dbReference>
<accession>A0A8J4H310</accession>
<organism evidence="1 2">
    <name type="scientific">Xylanibacillus composti</name>
    <dbReference type="NCBI Taxonomy" id="1572762"/>
    <lineage>
        <taxon>Bacteria</taxon>
        <taxon>Bacillati</taxon>
        <taxon>Bacillota</taxon>
        <taxon>Bacilli</taxon>
        <taxon>Bacillales</taxon>
        <taxon>Paenibacillaceae</taxon>
        <taxon>Xylanibacillus</taxon>
    </lineage>
</organism>
<gene>
    <name evidence="1" type="ORF">XYCOK13_04920</name>
</gene>
<evidence type="ECO:0008006" key="3">
    <source>
        <dbReference type="Google" id="ProtNLM"/>
    </source>
</evidence>
<evidence type="ECO:0000313" key="2">
    <source>
        <dbReference type="Proteomes" id="UP000677918"/>
    </source>
</evidence>
<dbReference type="Proteomes" id="UP000677918">
    <property type="component" value="Unassembled WGS sequence"/>
</dbReference>
<dbReference type="RefSeq" id="WP_213410286.1">
    <property type="nucleotide sequence ID" value="NZ_BOVK01000006.1"/>
</dbReference>
<protein>
    <recommendedName>
        <fullName evidence="3">PhiEco32-like amidoligase-type 2 protein</fullName>
    </recommendedName>
</protein>
<dbReference type="AlphaFoldDB" id="A0A8J4H310"/>
<evidence type="ECO:0000313" key="1">
    <source>
        <dbReference type="EMBL" id="GIQ67668.1"/>
    </source>
</evidence>
<proteinExistence type="predicted"/>
<keyword evidence="2" id="KW-1185">Reference proteome</keyword>
<dbReference type="InterPro" id="IPR025681">
    <property type="entry name" value="COOH-NH2_lig"/>
</dbReference>
<reference evidence="1" key="1">
    <citation type="submission" date="2021-04" db="EMBL/GenBank/DDBJ databases">
        <title>Draft genome sequence of Xylanibacillus composti strain K13.</title>
        <authorList>
            <person name="Uke A."/>
            <person name="Chhe C."/>
            <person name="Baramee S."/>
            <person name="Kosugi A."/>
        </authorList>
    </citation>
    <scope>NUCLEOTIDE SEQUENCE</scope>
    <source>
        <strain evidence="1">K13</strain>
    </source>
</reference>
<sequence>MAQNWTESLIRNGIPVVAPDGTQPAKILQYRRYAVQVHHFRIAQAVSIKPSGPGLQPVSQRIVQEEDPALWNKLERTASRAVYAAGWQAGVVKLELRGKSAVVVACEELSGSGRLAARPIHLPHKQPVLIGMDPEFVLLRDNGRIALASRYVGRRGLTGSDGIRVRGRVLHPIVELRPQPASDPDLLFRRLKGALVRAARQITDKDLRWAASGMPVRGIALGGHIHISGIALTDEVVRALDQYVALPFLMVEDSASLRRRPKYGCLGDVRRQPHGGFEYRTLPSWLVAPKYTYAAIVLCKLAAEHAGRLTTRSLFDRRLQEAYYAGNKQVLLPVVRQLYEEWQSLPAYVPYSRKLKPFWDQALSGESWSCDRDMRHAWKLFRYQCQT</sequence>
<name>A0A8J4H310_9BACL</name>
<dbReference type="EMBL" id="BOVK01000006">
    <property type="protein sequence ID" value="GIQ67668.1"/>
    <property type="molecule type" value="Genomic_DNA"/>
</dbReference>
<comment type="caution">
    <text evidence="1">The sequence shown here is derived from an EMBL/GenBank/DDBJ whole genome shotgun (WGS) entry which is preliminary data.</text>
</comment>